<dbReference type="STRING" id="1794912.AXX12_10775"/>
<dbReference type="AlphaFoldDB" id="A0A154BQ99"/>
<name>A0A154BQ99_ANASB</name>
<gene>
    <name evidence="2" type="ORF">AXX12_10775</name>
</gene>
<dbReference type="RefSeq" id="WP_066243310.1">
    <property type="nucleotide sequence ID" value="NZ_LSGP01000020.1"/>
</dbReference>
<dbReference type="PANTHER" id="PTHR33336">
    <property type="entry name" value="QUINOL MONOOXYGENASE YGIN-RELATED"/>
    <property type="match status" value="1"/>
</dbReference>
<dbReference type="Gene3D" id="3.30.70.100">
    <property type="match status" value="1"/>
</dbReference>
<dbReference type="InterPro" id="IPR007138">
    <property type="entry name" value="ABM_dom"/>
</dbReference>
<comment type="caution">
    <text evidence="2">The sequence shown here is derived from an EMBL/GenBank/DDBJ whole genome shotgun (WGS) entry which is preliminary data.</text>
</comment>
<dbReference type="PANTHER" id="PTHR33336:SF15">
    <property type="entry name" value="ABM DOMAIN-CONTAINING PROTEIN"/>
    <property type="match status" value="1"/>
</dbReference>
<keyword evidence="2" id="KW-0503">Monooxygenase</keyword>
<dbReference type="EMBL" id="LSGP01000020">
    <property type="protein sequence ID" value="KYZ75688.1"/>
    <property type="molecule type" value="Genomic_DNA"/>
</dbReference>
<dbReference type="InterPro" id="IPR050744">
    <property type="entry name" value="AI-2_Isomerase_LsrG"/>
</dbReference>
<reference evidence="2 3" key="1">
    <citation type="submission" date="2016-02" db="EMBL/GenBank/DDBJ databases">
        <title>Anaerosporomusa subterraneum gen. nov., sp. nov., a spore-forming obligate anaerobe isolated from saprolite.</title>
        <authorList>
            <person name="Choi J.K."/>
            <person name="Shah M."/>
            <person name="Yee N."/>
        </authorList>
    </citation>
    <scope>NUCLEOTIDE SEQUENCE [LARGE SCALE GENOMIC DNA]</scope>
    <source>
        <strain evidence="2 3">RU4</strain>
    </source>
</reference>
<evidence type="ECO:0000259" key="1">
    <source>
        <dbReference type="PROSITE" id="PS51725"/>
    </source>
</evidence>
<accession>A0A154BQ99</accession>
<keyword evidence="2" id="KW-0560">Oxidoreductase</keyword>
<organism evidence="2 3">
    <name type="scientific">Anaerosporomusa subterranea</name>
    <dbReference type="NCBI Taxonomy" id="1794912"/>
    <lineage>
        <taxon>Bacteria</taxon>
        <taxon>Bacillati</taxon>
        <taxon>Bacillota</taxon>
        <taxon>Negativicutes</taxon>
        <taxon>Acetonemataceae</taxon>
        <taxon>Anaerosporomusa</taxon>
    </lineage>
</organism>
<dbReference type="SUPFAM" id="SSF54909">
    <property type="entry name" value="Dimeric alpha+beta barrel"/>
    <property type="match status" value="1"/>
</dbReference>
<evidence type="ECO:0000313" key="2">
    <source>
        <dbReference type="EMBL" id="KYZ75688.1"/>
    </source>
</evidence>
<feature type="domain" description="ABM" evidence="1">
    <location>
        <begin position="2"/>
        <end position="91"/>
    </location>
</feature>
<dbReference type="Pfam" id="PF03992">
    <property type="entry name" value="ABM"/>
    <property type="match status" value="1"/>
</dbReference>
<keyword evidence="3" id="KW-1185">Reference proteome</keyword>
<dbReference type="InterPro" id="IPR011008">
    <property type="entry name" value="Dimeric_a/b-barrel"/>
</dbReference>
<dbReference type="GO" id="GO:0004497">
    <property type="term" value="F:monooxygenase activity"/>
    <property type="evidence" value="ECO:0007669"/>
    <property type="project" value="UniProtKB-KW"/>
</dbReference>
<sequence length="98" mass="11061">MIVVVAKFKVKLGKKAELLAVAKDLIAATRQETGCISYSLLEDPYVENSFSFIEEWSDKAVLQSHFTTPHIAEWQQKSADLRDGQTVLTIYQAEETKL</sequence>
<dbReference type="PROSITE" id="PS51725">
    <property type="entry name" value="ABM"/>
    <property type="match status" value="1"/>
</dbReference>
<protein>
    <submittedName>
        <fullName evidence="2">Antibiotic biosynthesis monooxygenase</fullName>
    </submittedName>
</protein>
<dbReference type="OrthoDB" id="287932at2"/>
<dbReference type="Proteomes" id="UP000076268">
    <property type="component" value="Unassembled WGS sequence"/>
</dbReference>
<proteinExistence type="predicted"/>
<evidence type="ECO:0000313" key="3">
    <source>
        <dbReference type="Proteomes" id="UP000076268"/>
    </source>
</evidence>